<dbReference type="SUPFAM" id="SSF57756">
    <property type="entry name" value="Retrovirus zinc finger-like domains"/>
    <property type="match status" value="1"/>
</dbReference>
<feature type="compositionally biased region" description="Polar residues" evidence="3">
    <location>
        <begin position="917"/>
        <end position="932"/>
    </location>
</feature>
<dbReference type="Gene3D" id="4.10.60.10">
    <property type="entry name" value="Zinc finger, CCHC-type"/>
    <property type="match status" value="1"/>
</dbReference>
<dbReference type="InterPro" id="IPR001584">
    <property type="entry name" value="Integrase_cat-core"/>
</dbReference>
<name>A0A6L2MQT8_TANCI</name>
<accession>A0A6L2MQT8</accession>
<sequence length="2664" mass="303715">MGRYTLKQLKKLSFEEIKKLFETIMKIVNTFVPMETKVRGRASELAARSSQATITDSAEVGSSKRTAEAKFDYEGSKRQKTNEASWLVQEQPDEEENELSQEDLQQMMMVVPVEEVYVEALQSFVKERFSSTEPTDDKERTLWVELKRLFEPNINGTLWKLQRESVGNKMHKAFSLPGIEFPLAEEVLTASEEGCHCQKKRDATTRKIALLSKLRRNCQSKSNDSFTKDSYEVPISTASTTTTDTPSGETGNKSGRTVTLTVEDMQKKKNDVKARTTLLLSLPDEHQLRFTEGSETLEQTFNRLQVIVGQLQFMDVEIKQDDLNQKFLTSLALEWLMHTIVWRNKIDLDTMSLDDLYNHIKDINQIDEDDIEEMDIKWNMALLSMRADKFWKKTGKKINIQGSDVAGFDKSKVKCFNCHKIGHFVRECRAPRSQDRGRRDNYRKGSKAKEQAPKALMAIDGVRWDWSYMANDEEDHALVADEVAPTEFALMANTSAESKVFDNSLCLKDCKKNNDSLNCKITYLTDKLFDAKNLIYHYKLGLAQVESRLIEYKEREVKYCEKIRTLEFRTESNNECIEILKKKLETLKIEKDRVDEKLAGLLTASKDLDNLIESQRADKNKEGLGYMRSHYRAPWIPTVNRNFPPVNRKFSTGSRNFPTANRKFPTVSRKFSAGSTKCSTADMGMKRKACMSPKDTLRNVPVETQSRNVSVETSTSNALVSQCLESVEARFLVYQQNETIFEEDIKLLKLDVELRDNALVALRKKYEKAKQERDELKHKLEKFQTSSKFQSQLLASQTNDKTRLGYENQVFTSSMFNYDEMFSFESDVSMPASHVYYRYQSGEGYHVVPPLYTGTFMSPKSDLVFRDAPTINETVHTDFNVDLSSTKPDKDLSHSHRPSAPIIEDWVSDSKDESEAEPSQNDPSFVQPTKQVKSPRHFVKPAEHPIPANNLKTDSLKSRGQSNSRNKKACFVLLTRSKLVPFTAARPVTTAVPYHNVTRPRPAKTVVTKPHSPPRRTINRSSSPKPSNFPHKVTTVKAPKFYGKKRIKREFSVARILQQNEIVERKNRTLIEAARTMLADSLLPIPFWAEAVNTACYVHNRVLVTKPHNKTPYELLLGRTPSIGFMRPFCCHVTILNTLDPLGKFDGKADEGFLVGYSVSRSGPTWLFDIDTLTKSMNYQPVTAGNRPNPSAVVPRQISMMTRLREAKGKSHVELSTGFRNLSEKFEYFFDNKINEVNAASNPVFAVGQITTNNTNTFSATSPSNIAVSPTLRESSYVDPSQYPDDPNMPALEDITYSDDEDDVGAEADFSNLETIITVSHIPTTRVHRDHPVTQIIGDLSLATQTRSMTRMVKEQEPKRVHQALKDQSWIEAIQEELLQFKMQKVWVLVDLPNGKRVIGHTQEEGIDYEEVFAPVARIEAITLFLAYASFMGFMVYQMDVKSAFLYETIEEEVYVCQPPGFEDPDYPDKVYKVVKALYGLHQAFRAWFETLDNYLLKNGSQRGKIDQTLFINKQKGDILLVQVYVDVIIFGSTNKDLCKGFEKLMKDKFQMSLIAEILRKFSLTDGKSAITPIDTEKPLLKDPDREDVDQTVIATSSTEVEYVAAASCYAQVLWIQNQLLDYGVKVTTVGVQLNTAGCYYASEGFDQILDFLNASSIRKKVIITEDTVRQGLRLDGSKSIDCLPNEEIFTELAKMGYEKPSTKLTFYKQADDDVKDVVADDIAADDVPAADIEPTPPLPTPATTPPPLQDIPSTSQVAPTPPLSPHQSQQQQPSSPQQQQPSHDATISMDLLYTLLETCATLTRKVEALEQDKVARAFEITKLKQRVRKLERKNKLKVFGLRRLKKVGTAQRIESSAYIVMVSMTKVIKGEFETLETLNIYDVLLTGDDEVEHTDEDFDDEGEVAGIFMIETNVFDFETPLCRTFKEFNYLLQIDPDVLSKDIGGFKTYKEYKDGWIYEWNKDVPWVHKKHRLTLDWRKYRYCNGGNLPGAYIVGNTLRYQDLEWYEALEDGELKEEVLRNKAIMEGTIDDDDEFKMIKYSFRDDEEYVAVKEDEYDDLTSTSKDACRAYQEIFRMMDEGWMDLAESNKNDEVREVSIIWNLIDSFGPRELSHRMDGRTHRSEATYYGPSYNHVVGLHLCIEGSLRVQDNDKPKGNNVVGPSAVNMVEHNNSSRYNDNRGTKGSVDGSSKSLKGQNMFNKSLQDEALDKFKLFKIEFELQQGSLIKRFKTDRGGERGIKCIFVGYAEYSKAFRFYVIEPNNSVAINSIIELWDAIFDEHRFSSVPRPSQKSLVKGTKDSGGLVVPEKVTEEARMVSHGFKQKSKIDYSDTYALVARISTIRLLIAMASIHSLIIHQMDVKTAFLNDELEEEVYMNQPQAFIMHANENKVYKLIKSLYEMKQTPKQWHQKFNEVVLSNGYLLNQAENVYIENLMNLVDLTKEFLSSMFSMKDMREADVILVSTPVDTSEKLIPNNGQAVSQLEYSRVNGCLMYAMTCTRPDIAFVMGKLSRYTSNPGTQHWQAIHMVLKYLKKTMDYRLLYIGYPSVLKGYTDASSISNTEDNSSTSGWVFLLGGGEIPWASKKQTCITGSTMKYEFMALAAASKEAEWLKNLLLKIPLWVKSIAPISIRFDSAATLAKDYSHMYNRKSRHLGVRHSMIRELIT</sequence>
<dbReference type="CDD" id="cd09272">
    <property type="entry name" value="RNase_HI_RT_Ty1"/>
    <property type="match status" value="1"/>
</dbReference>
<evidence type="ECO:0000259" key="5">
    <source>
        <dbReference type="PROSITE" id="PS50994"/>
    </source>
</evidence>
<feature type="region of interest" description="Disordered" evidence="3">
    <location>
        <begin position="1004"/>
        <end position="1032"/>
    </location>
</feature>
<reference evidence="6" key="1">
    <citation type="journal article" date="2019" name="Sci. Rep.">
        <title>Draft genome of Tanacetum cinerariifolium, the natural source of mosquito coil.</title>
        <authorList>
            <person name="Yamashiro T."/>
            <person name="Shiraishi A."/>
            <person name="Satake H."/>
            <person name="Nakayama K."/>
        </authorList>
    </citation>
    <scope>NUCLEOTIDE SEQUENCE</scope>
</reference>
<gene>
    <name evidence="6" type="ORF">Tci_047715</name>
</gene>
<feature type="region of interest" description="Disordered" evidence="3">
    <location>
        <begin position="2169"/>
        <end position="2195"/>
    </location>
</feature>
<evidence type="ECO:0000256" key="1">
    <source>
        <dbReference type="PROSITE-ProRule" id="PRU00047"/>
    </source>
</evidence>
<dbReference type="InterPro" id="IPR013103">
    <property type="entry name" value="RVT_2"/>
</dbReference>
<dbReference type="GO" id="GO:0003676">
    <property type="term" value="F:nucleic acid binding"/>
    <property type="evidence" value="ECO:0007669"/>
    <property type="project" value="InterPro"/>
</dbReference>
<dbReference type="InterPro" id="IPR001878">
    <property type="entry name" value="Znf_CCHC"/>
</dbReference>
<evidence type="ECO:0000256" key="2">
    <source>
        <dbReference type="SAM" id="Coils"/>
    </source>
</evidence>
<evidence type="ECO:0000259" key="4">
    <source>
        <dbReference type="PROSITE" id="PS50158"/>
    </source>
</evidence>
<keyword evidence="1" id="KW-0863">Zinc-finger</keyword>
<keyword evidence="2" id="KW-0175">Coiled coil</keyword>
<dbReference type="PROSITE" id="PS50158">
    <property type="entry name" value="ZF_CCHC"/>
    <property type="match status" value="1"/>
</dbReference>
<feature type="compositionally biased region" description="Polar residues" evidence="3">
    <location>
        <begin position="950"/>
        <end position="964"/>
    </location>
</feature>
<feature type="region of interest" description="Disordered" evidence="3">
    <location>
        <begin position="1727"/>
        <end position="1784"/>
    </location>
</feature>
<dbReference type="InterPro" id="IPR043502">
    <property type="entry name" value="DNA/RNA_pol_sf"/>
</dbReference>
<dbReference type="SMART" id="SM00343">
    <property type="entry name" value="ZnF_C2HC"/>
    <property type="match status" value="1"/>
</dbReference>
<dbReference type="GO" id="GO:0008270">
    <property type="term" value="F:zinc ion binding"/>
    <property type="evidence" value="ECO:0007669"/>
    <property type="project" value="UniProtKB-KW"/>
</dbReference>
<keyword evidence="1" id="KW-0479">Metal-binding</keyword>
<dbReference type="SUPFAM" id="SSF53098">
    <property type="entry name" value="Ribonuclease H-like"/>
    <property type="match status" value="1"/>
</dbReference>
<feature type="compositionally biased region" description="Pro residues" evidence="3">
    <location>
        <begin position="1735"/>
        <end position="1750"/>
    </location>
</feature>
<dbReference type="PANTHER" id="PTHR11439:SF521">
    <property type="entry name" value="RNA-DIRECTED DNA POLYMERASE"/>
    <property type="match status" value="1"/>
</dbReference>
<evidence type="ECO:0000256" key="3">
    <source>
        <dbReference type="SAM" id="MobiDB-lite"/>
    </source>
</evidence>
<feature type="coiled-coil region" evidence="2">
    <location>
        <begin position="752"/>
        <end position="786"/>
    </location>
</feature>
<dbReference type="InterPro" id="IPR036875">
    <property type="entry name" value="Znf_CCHC_sf"/>
</dbReference>
<feature type="compositionally biased region" description="Low complexity" evidence="3">
    <location>
        <begin position="1766"/>
        <end position="1783"/>
    </location>
</feature>
<dbReference type="EMBL" id="BKCJ010007139">
    <property type="protein sequence ID" value="GEU75737.1"/>
    <property type="molecule type" value="Genomic_DNA"/>
</dbReference>
<dbReference type="PROSITE" id="PS50994">
    <property type="entry name" value="INTEGRASE"/>
    <property type="match status" value="1"/>
</dbReference>
<dbReference type="InterPro" id="IPR036397">
    <property type="entry name" value="RNaseH_sf"/>
</dbReference>
<dbReference type="Pfam" id="PF25597">
    <property type="entry name" value="SH3_retrovirus"/>
    <property type="match status" value="1"/>
</dbReference>
<keyword evidence="1" id="KW-0862">Zinc</keyword>
<evidence type="ECO:0000313" key="6">
    <source>
        <dbReference type="EMBL" id="GEU75737.1"/>
    </source>
</evidence>
<proteinExistence type="predicted"/>
<dbReference type="SUPFAM" id="SSF56672">
    <property type="entry name" value="DNA/RNA polymerases"/>
    <property type="match status" value="1"/>
</dbReference>
<dbReference type="PANTHER" id="PTHR11439">
    <property type="entry name" value="GAG-POL-RELATED RETROTRANSPOSON"/>
    <property type="match status" value="1"/>
</dbReference>
<dbReference type="InterPro" id="IPR057670">
    <property type="entry name" value="SH3_retrovirus"/>
</dbReference>
<dbReference type="Gene3D" id="3.30.420.10">
    <property type="entry name" value="Ribonuclease H-like superfamily/Ribonuclease H"/>
    <property type="match status" value="1"/>
</dbReference>
<organism evidence="6">
    <name type="scientific">Tanacetum cinerariifolium</name>
    <name type="common">Dalmatian daisy</name>
    <name type="synonym">Chrysanthemum cinerariifolium</name>
    <dbReference type="NCBI Taxonomy" id="118510"/>
    <lineage>
        <taxon>Eukaryota</taxon>
        <taxon>Viridiplantae</taxon>
        <taxon>Streptophyta</taxon>
        <taxon>Embryophyta</taxon>
        <taxon>Tracheophyta</taxon>
        <taxon>Spermatophyta</taxon>
        <taxon>Magnoliopsida</taxon>
        <taxon>eudicotyledons</taxon>
        <taxon>Gunneridae</taxon>
        <taxon>Pentapetalae</taxon>
        <taxon>asterids</taxon>
        <taxon>campanulids</taxon>
        <taxon>Asterales</taxon>
        <taxon>Asteraceae</taxon>
        <taxon>Asteroideae</taxon>
        <taxon>Anthemideae</taxon>
        <taxon>Anthemidinae</taxon>
        <taxon>Tanacetum</taxon>
    </lineage>
</organism>
<feature type="domain" description="CCHC-type" evidence="4">
    <location>
        <begin position="414"/>
        <end position="429"/>
    </location>
</feature>
<dbReference type="Pfam" id="PF07727">
    <property type="entry name" value="RVT_2"/>
    <property type="match status" value="2"/>
</dbReference>
<feature type="region of interest" description="Disordered" evidence="3">
    <location>
        <begin position="881"/>
        <end position="965"/>
    </location>
</feature>
<feature type="domain" description="Integrase catalytic" evidence="5">
    <location>
        <begin position="943"/>
        <end position="1120"/>
    </location>
</feature>
<dbReference type="GO" id="GO:0015074">
    <property type="term" value="P:DNA integration"/>
    <property type="evidence" value="ECO:0007669"/>
    <property type="project" value="InterPro"/>
</dbReference>
<protein>
    <submittedName>
        <fullName evidence="6">Zinc finger, CCHC-type</fullName>
    </submittedName>
</protein>
<comment type="caution">
    <text evidence="6">The sequence shown here is derived from an EMBL/GenBank/DDBJ whole genome shotgun (WGS) entry which is preliminary data.</text>
</comment>
<dbReference type="InterPro" id="IPR012337">
    <property type="entry name" value="RNaseH-like_sf"/>
</dbReference>